<dbReference type="Proteomes" id="UP000030765">
    <property type="component" value="Unassembled WGS sequence"/>
</dbReference>
<accession>A0A084W3N5</accession>
<evidence type="ECO:0000256" key="1">
    <source>
        <dbReference type="SAM" id="MobiDB-lite"/>
    </source>
</evidence>
<reference evidence="3 5" key="1">
    <citation type="journal article" date="2014" name="BMC Genomics">
        <title>Genome sequence of Anopheles sinensis provides insight into genetics basis of mosquito competence for malaria parasites.</title>
        <authorList>
            <person name="Zhou D."/>
            <person name="Zhang D."/>
            <person name="Ding G."/>
            <person name="Shi L."/>
            <person name="Hou Q."/>
            <person name="Ye Y."/>
            <person name="Xu Y."/>
            <person name="Zhou H."/>
            <person name="Xiong C."/>
            <person name="Li S."/>
            <person name="Yu J."/>
            <person name="Hong S."/>
            <person name="Yu X."/>
            <person name="Zou P."/>
            <person name="Chen C."/>
            <person name="Chang X."/>
            <person name="Wang W."/>
            <person name="Lv Y."/>
            <person name="Sun Y."/>
            <person name="Ma L."/>
            <person name="Shen B."/>
            <person name="Zhu C."/>
        </authorList>
    </citation>
    <scope>NUCLEOTIDE SEQUENCE [LARGE SCALE GENOMIC DNA]</scope>
</reference>
<gene>
    <name evidence="3" type="ORF">ZHAS_00012740</name>
</gene>
<dbReference type="VEuPathDB" id="VectorBase:ASIC012740"/>
<dbReference type="EMBL" id="ATLV01020065">
    <property type="status" value="NOT_ANNOTATED_CDS"/>
    <property type="molecule type" value="Genomic_DNA"/>
</dbReference>
<sequence>MANSDGKCATQREKKGKEKTIPPARLAVVMVMIGTFFTRKLPTGRLRLASVVAFRPGWKLSTAYGLLAFARPILAASWLVQPGLD</sequence>
<keyword evidence="2" id="KW-0812">Transmembrane</keyword>
<evidence type="ECO:0000313" key="5">
    <source>
        <dbReference type="Proteomes" id="UP000030765"/>
    </source>
</evidence>
<dbReference type="AlphaFoldDB" id="A0A084W3N5"/>
<dbReference type="EnsemblMetazoa" id="ASIC012740-RA">
    <property type="protein sequence ID" value="ASIC012740-PA"/>
    <property type="gene ID" value="ASIC012740"/>
</dbReference>
<reference evidence="4" key="2">
    <citation type="submission" date="2020-05" db="UniProtKB">
        <authorList>
            <consortium name="EnsemblMetazoa"/>
        </authorList>
    </citation>
    <scope>IDENTIFICATION</scope>
</reference>
<evidence type="ECO:0000313" key="4">
    <source>
        <dbReference type="EnsemblMetazoa" id="ASIC012740-PA"/>
    </source>
</evidence>
<proteinExistence type="predicted"/>
<name>A0A084W3N5_ANOSI</name>
<protein>
    <submittedName>
        <fullName evidence="3 4">Putative glycosyltransferase</fullName>
    </submittedName>
</protein>
<feature type="compositionally biased region" description="Basic and acidic residues" evidence="1">
    <location>
        <begin position="10"/>
        <end position="20"/>
    </location>
</feature>
<dbReference type="EMBL" id="KE525293">
    <property type="protein sequence ID" value="KFB44829.1"/>
    <property type="molecule type" value="Genomic_DNA"/>
</dbReference>
<evidence type="ECO:0000313" key="3">
    <source>
        <dbReference type="EMBL" id="KFB44829.1"/>
    </source>
</evidence>
<organism evidence="3">
    <name type="scientific">Anopheles sinensis</name>
    <name type="common">Mosquito</name>
    <dbReference type="NCBI Taxonomy" id="74873"/>
    <lineage>
        <taxon>Eukaryota</taxon>
        <taxon>Metazoa</taxon>
        <taxon>Ecdysozoa</taxon>
        <taxon>Arthropoda</taxon>
        <taxon>Hexapoda</taxon>
        <taxon>Insecta</taxon>
        <taxon>Pterygota</taxon>
        <taxon>Neoptera</taxon>
        <taxon>Endopterygota</taxon>
        <taxon>Diptera</taxon>
        <taxon>Nematocera</taxon>
        <taxon>Culicoidea</taxon>
        <taxon>Culicidae</taxon>
        <taxon>Anophelinae</taxon>
        <taxon>Anopheles</taxon>
    </lineage>
</organism>
<dbReference type="GO" id="GO:0016740">
    <property type="term" value="F:transferase activity"/>
    <property type="evidence" value="ECO:0007669"/>
    <property type="project" value="UniProtKB-KW"/>
</dbReference>
<keyword evidence="2" id="KW-0472">Membrane</keyword>
<evidence type="ECO:0000256" key="2">
    <source>
        <dbReference type="SAM" id="Phobius"/>
    </source>
</evidence>
<feature type="region of interest" description="Disordered" evidence="1">
    <location>
        <begin position="1"/>
        <end position="20"/>
    </location>
</feature>
<keyword evidence="2" id="KW-1133">Transmembrane helix</keyword>
<keyword evidence="3" id="KW-0808">Transferase</keyword>
<keyword evidence="5" id="KW-1185">Reference proteome</keyword>
<feature type="transmembrane region" description="Helical" evidence="2">
    <location>
        <begin position="21"/>
        <end position="38"/>
    </location>
</feature>